<comment type="caution">
    <text evidence="1">The sequence shown here is derived from an EMBL/GenBank/DDBJ whole genome shotgun (WGS) entry which is preliminary data.</text>
</comment>
<keyword evidence="2" id="KW-1185">Reference proteome</keyword>
<evidence type="ECO:0000313" key="1">
    <source>
        <dbReference type="EMBL" id="OTA05959.1"/>
    </source>
</evidence>
<sequence length="506" mass="54280">MVSAIATPPIGGSPYRLANLANLQIGYTVVPSWLNQGAAVPMANVSPPSSSHSKQGGARSSVSVTLTEALQTPPGVYNVQQLVANSSPLLDVVISRLGQDPPGHPSASSILIDGLAASLSTRGRESTFPLENAANDAARSEIVHQANRVASTIVKHVKKSVKPAPKSLDFRIRSPCEGHLWTHSVAALLFGPRSDSQLMELYNEWLHRMVLLRDSLIPFENFEEVPLVIPPGSTRGIRDLEEPRRAFLVHCLTGNIQQMAIVDLAKVFTARQLPRGGYGFQYSQGLILPAFLSGSRSLHLLRYHPAHLNSSIGDVLFDYEHAQYISAPRTELTAQDALTTKTNWNAASLLDADTSVVESALVVEPSVDALRRVVKLGLTLDSGACVSVDLGQIARGRRYAYEIRSDKKSGDADEASDSTAYVHSAASILSKPGLVISPRVTQGSPPAVHVIPTSDPILRLALLGKLYPENVILVKEQDSLGALSRAGKNFAEKIVIFEKNAAAASA</sequence>
<evidence type="ECO:0000313" key="2">
    <source>
        <dbReference type="Proteomes" id="UP000219286"/>
    </source>
</evidence>
<dbReference type="EMBL" id="LFMI01000652">
    <property type="protein sequence ID" value="OTA05959.1"/>
    <property type="molecule type" value="Genomic_DNA"/>
</dbReference>
<name>A0A2H2ZGG8_TRIPA</name>
<dbReference type="AlphaFoldDB" id="A0A2H2ZGG8"/>
<protein>
    <submittedName>
        <fullName evidence="1">Uncharacterized protein</fullName>
    </submittedName>
</protein>
<proteinExistence type="predicted"/>
<dbReference type="Proteomes" id="UP000219286">
    <property type="component" value="Unassembled WGS sequence"/>
</dbReference>
<reference evidence="1 2" key="1">
    <citation type="journal article" date="2015" name="Genome Announc.">
        <title>Genome sequence and annotation of Trichoderma parareesei, the ancestor of the cellulase producer Trichoderma reesei.</title>
        <authorList>
            <person name="Yang D."/>
            <person name="Pomraning K."/>
            <person name="Kopchinskiy A."/>
            <person name="Karimi Aghcheh R."/>
            <person name="Atanasova L."/>
            <person name="Chenthamara K."/>
            <person name="Baker S.E."/>
            <person name="Zhang R."/>
            <person name="Shen Q."/>
            <person name="Freitag M."/>
            <person name="Kubicek C.P."/>
            <person name="Druzhinina I.S."/>
        </authorList>
    </citation>
    <scope>NUCLEOTIDE SEQUENCE [LARGE SCALE GENOMIC DNA]</scope>
    <source>
        <strain evidence="1 2">CBS 125925</strain>
    </source>
</reference>
<accession>A0A2H2ZGG8</accession>
<gene>
    <name evidence="1" type="ORF">A9Z42_0066770</name>
</gene>
<dbReference type="OrthoDB" id="3590765at2759"/>
<organism evidence="1 2">
    <name type="scientific">Trichoderma parareesei</name>
    <name type="common">Filamentous fungus</name>
    <dbReference type="NCBI Taxonomy" id="858221"/>
    <lineage>
        <taxon>Eukaryota</taxon>
        <taxon>Fungi</taxon>
        <taxon>Dikarya</taxon>
        <taxon>Ascomycota</taxon>
        <taxon>Pezizomycotina</taxon>
        <taxon>Sordariomycetes</taxon>
        <taxon>Hypocreomycetidae</taxon>
        <taxon>Hypocreales</taxon>
        <taxon>Hypocreaceae</taxon>
        <taxon>Trichoderma</taxon>
    </lineage>
</organism>